<keyword evidence="3 4" id="KW-0456">Lyase</keyword>
<evidence type="ECO:0000256" key="1">
    <source>
        <dbReference type="ARBA" id="ARBA00004863"/>
    </source>
</evidence>
<reference evidence="6 7" key="1">
    <citation type="submission" date="2017-10" db="EMBL/GenBank/DDBJ databases">
        <title>Draft genome of Longibacter Salinarum.</title>
        <authorList>
            <person name="Goh K.M."/>
            <person name="Shamsir M.S."/>
            <person name="Lim S.W."/>
        </authorList>
    </citation>
    <scope>NUCLEOTIDE SEQUENCE [LARGE SCALE GENOMIC DNA]</scope>
    <source>
        <strain evidence="6 7">KCTC 52045</strain>
    </source>
</reference>
<keyword evidence="7" id="KW-1185">Reference proteome</keyword>
<dbReference type="UniPathway" id="UPA00079"/>
<dbReference type="InterPro" id="IPR030868">
    <property type="entry name" value="MqnA"/>
</dbReference>
<dbReference type="SUPFAM" id="SSF53850">
    <property type="entry name" value="Periplasmic binding protein-like II"/>
    <property type="match status" value="1"/>
</dbReference>
<evidence type="ECO:0000313" key="6">
    <source>
        <dbReference type="EMBL" id="PEN15261.1"/>
    </source>
</evidence>
<comment type="function">
    <text evidence="4">Catalyzes the dehydration of chorismate into 3-[(1-carboxyvinyl)oxy]benzoate, a step in the biosynthesis of menaquinone (MK, vitamin K2).</text>
</comment>
<name>A0A2A8D303_9BACT</name>
<protein>
    <recommendedName>
        <fullName evidence="4">Chorismate dehydratase</fullName>
        <ecNumber evidence="4">4.2.1.151</ecNumber>
    </recommendedName>
    <alternativeName>
        <fullName evidence="4">Menaquinone biosynthetic enzyme MqnA</fullName>
    </alternativeName>
</protein>
<dbReference type="RefSeq" id="WP_098074161.1">
    <property type="nucleotide sequence ID" value="NZ_PDEQ01000001.1"/>
</dbReference>
<comment type="similarity">
    <text evidence="4">Belongs to the MqnA/MqnD family. MqnA subfamily.</text>
</comment>
<sequence>MKLAIWDLPPAEFLVSGFTSGAVSNPFDILRFRPEECARRLVQGEVDVALLPTTLALQAADSIDVIPSVGLVSWKYPYARLAWSGGLHDYPKTVAYDRRVSQERFIARVVLQEHYGEEPAFVPYDGLSPRQLMDTEEDAALLVGNDVPAMEVDTFSMDLGREWYELTNYPMVWGLFVTRRDQATDDLTEALVDGRKAAEENRDVWVMAQETSQRLGEFYREDLRSALDRLAIASLTELRQYMFYYDLTDEVPDLPFVFLGQGKEDDDDEGPPPEAPPSSGDQPPGSPPNFPKGDLPDLNPGGDD</sequence>
<proteinExistence type="inferred from homology"/>
<comment type="pathway">
    <text evidence="1 4">Quinol/quinone metabolism; menaquinone biosynthesis.</text>
</comment>
<dbReference type="OrthoDB" id="9810112at2"/>
<dbReference type="InterPro" id="IPR003773">
    <property type="entry name" value="Menaquinone_biosynth"/>
</dbReference>
<dbReference type="HAMAP" id="MF_00995">
    <property type="entry name" value="MqnA"/>
    <property type="match status" value="1"/>
</dbReference>
<dbReference type="Gene3D" id="3.40.190.10">
    <property type="entry name" value="Periplasmic binding protein-like II"/>
    <property type="match status" value="2"/>
</dbReference>
<gene>
    <name evidence="4" type="primary">mqnA</name>
    <name evidence="6" type="ORF">CRI94_02995</name>
</gene>
<dbReference type="Proteomes" id="UP000220102">
    <property type="component" value="Unassembled WGS sequence"/>
</dbReference>
<dbReference type="GO" id="GO:0009234">
    <property type="term" value="P:menaquinone biosynthetic process"/>
    <property type="evidence" value="ECO:0007669"/>
    <property type="project" value="UniProtKB-UniRule"/>
</dbReference>
<dbReference type="PANTHER" id="PTHR37690">
    <property type="entry name" value="CHORISMATE DEHYDRATASE"/>
    <property type="match status" value="1"/>
</dbReference>
<evidence type="ECO:0000256" key="4">
    <source>
        <dbReference type="HAMAP-Rule" id="MF_00995"/>
    </source>
</evidence>
<organism evidence="6 7">
    <name type="scientific">Longibacter salinarum</name>
    <dbReference type="NCBI Taxonomy" id="1850348"/>
    <lineage>
        <taxon>Bacteria</taxon>
        <taxon>Pseudomonadati</taxon>
        <taxon>Rhodothermota</taxon>
        <taxon>Rhodothermia</taxon>
        <taxon>Rhodothermales</taxon>
        <taxon>Salisaetaceae</taxon>
        <taxon>Longibacter</taxon>
    </lineage>
</organism>
<dbReference type="GO" id="GO:0016836">
    <property type="term" value="F:hydro-lyase activity"/>
    <property type="evidence" value="ECO:0007669"/>
    <property type="project" value="UniProtKB-UniRule"/>
</dbReference>
<comment type="caution">
    <text evidence="6">The sequence shown here is derived from an EMBL/GenBank/DDBJ whole genome shotgun (WGS) entry which is preliminary data.</text>
</comment>
<dbReference type="EC" id="4.2.1.151" evidence="4"/>
<evidence type="ECO:0000313" key="7">
    <source>
        <dbReference type="Proteomes" id="UP000220102"/>
    </source>
</evidence>
<dbReference type="EMBL" id="PDEQ01000001">
    <property type="protein sequence ID" value="PEN15261.1"/>
    <property type="molecule type" value="Genomic_DNA"/>
</dbReference>
<keyword evidence="2 4" id="KW-0474">Menaquinone biosynthesis</keyword>
<dbReference type="PANTHER" id="PTHR37690:SF1">
    <property type="entry name" value="CHORISMATE DEHYDRATASE"/>
    <property type="match status" value="1"/>
</dbReference>
<feature type="region of interest" description="Disordered" evidence="5">
    <location>
        <begin position="257"/>
        <end position="304"/>
    </location>
</feature>
<evidence type="ECO:0000256" key="3">
    <source>
        <dbReference type="ARBA" id="ARBA00023239"/>
    </source>
</evidence>
<accession>A0A2A8D303</accession>
<evidence type="ECO:0000256" key="5">
    <source>
        <dbReference type="SAM" id="MobiDB-lite"/>
    </source>
</evidence>
<dbReference type="Pfam" id="PF02621">
    <property type="entry name" value="VitK2_biosynth"/>
    <property type="match status" value="1"/>
</dbReference>
<comment type="catalytic activity">
    <reaction evidence="4">
        <text>chorismate = 3-[(1-carboxyvinyl)-oxy]benzoate + H2O</text>
        <dbReference type="Rhea" id="RHEA:40051"/>
        <dbReference type="ChEBI" id="CHEBI:15377"/>
        <dbReference type="ChEBI" id="CHEBI:29748"/>
        <dbReference type="ChEBI" id="CHEBI:76981"/>
        <dbReference type="EC" id="4.2.1.151"/>
    </reaction>
</comment>
<evidence type="ECO:0000256" key="2">
    <source>
        <dbReference type="ARBA" id="ARBA00022428"/>
    </source>
</evidence>
<dbReference type="AlphaFoldDB" id="A0A2A8D303"/>